<keyword evidence="3" id="KW-1133">Transmembrane helix</keyword>
<dbReference type="FunFam" id="2.60.40.10:FF:000061">
    <property type="entry name" value="Dyslexia-associated protein KIAA0319 homolog"/>
    <property type="match status" value="1"/>
</dbReference>
<dbReference type="PROSITE" id="PS50268">
    <property type="entry name" value="CADHERIN_2"/>
    <property type="match status" value="1"/>
</dbReference>
<feature type="domain" description="Cadherin" evidence="6">
    <location>
        <begin position="253"/>
        <end position="346"/>
    </location>
</feature>
<evidence type="ECO:0000313" key="8">
    <source>
        <dbReference type="Proteomes" id="UP000659388"/>
    </source>
</evidence>
<evidence type="ECO:0000256" key="2">
    <source>
        <dbReference type="ARBA" id="ARBA00022692"/>
    </source>
</evidence>
<dbReference type="Gene3D" id="2.60.40.10">
    <property type="entry name" value="Immunoglobulins"/>
    <property type="match status" value="15"/>
</dbReference>
<keyword evidence="7" id="KW-0378">Hydrolase</keyword>
<dbReference type="InterPro" id="IPR002925">
    <property type="entry name" value="Dienelactn_hydro"/>
</dbReference>
<dbReference type="EMBL" id="JAESIY010000011">
    <property type="protein sequence ID" value="MBL3658199.1"/>
    <property type="molecule type" value="Genomic_DNA"/>
</dbReference>
<evidence type="ECO:0000256" key="1">
    <source>
        <dbReference type="ARBA" id="ARBA00004370"/>
    </source>
</evidence>
<reference evidence="7" key="1">
    <citation type="submission" date="2021-01" db="EMBL/GenBank/DDBJ databases">
        <title>Fulvivirga kasyanovii gen. nov., sp nov., a novel member of the phylum Bacteroidetes isolated from seawater in a mussel farm.</title>
        <authorList>
            <person name="Zhao L.-H."/>
            <person name="Wang Z.-J."/>
        </authorList>
    </citation>
    <scope>NUCLEOTIDE SEQUENCE</scope>
    <source>
        <strain evidence="7">2943</strain>
    </source>
</reference>
<keyword evidence="4" id="KW-0472">Membrane</keyword>
<protein>
    <submittedName>
        <fullName evidence="7">Dienelactone hydrolase family protein</fullName>
    </submittedName>
</protein>
<dbReference type="SUPFAM" id="SSF53474">
    <property type="entry name" value="alpha/beta-Hydrolases"/>
    <property type="match status" value="1"/>
</dbReference>
<dbReference type="GO" id="GO:0007156">
    <property type="term" value="P:homophilic cell adhesion via plasma membrane adhesion molecules"/>
    <property type="evidence" value="ECO:0007669"/>
    <property type="project" value="InterPro"/>
</dbReference>
<dbReference type="Pfam" id="PF01738">
    <property type="entry name" value="DLH"/>
    <property type="match status" value="1"/>
</dbReference>
<dbReference type="InterPro" id="IPR029865">
    <property type="entry name" value="KIAA0319-like"/>
</dbReference>
<dbReference type="PANTHER" id="PTHR46182:SF2">
    <property type="entry name" value="FI19480P1"/>
    <property type="match status" value="1"/>
</dbReference>
<evidence type="ECO:0000256" key="3">
    <source>
        <dbReference type="ARBA" id="ARBA00022989"/>
    </source>
</evidence>
<organism evidence="7 8">
    <name type="scientific">Fulvivirga sediminis</name>
    <dbReference type="NCBI Taxonomy" id="2803949"/>
    <lineage>
        <taxon>Bacteria</taxon>
        <taxon>Pseudomonadati</taxon>
        <taxon>Bacteroidota</taxon>
        <taxon>Cytophagia</taxon>
        <taxon>Cytophagales</taxon>
        <taxon>Fulvivirgaceae</taxon>
        <taxon>Fulvivirga</taxon>
    </lineage>
</organism>
<comment type="caution">
    <text evidence="7">The sequence shown here is derived from an EMBL/GenBank/DDBJ whole genome shotgun (WGS) entry which is preliminary data.</text>
</comment>
<dbReference type="GO" id="GO:0016787">
    <property type="term" value="F:hydrolase activity"/>
    <property type="evidence" value="ECO:0007669"/>
    <property type="project" value="UniProtKB-KW"/>
</dbReference>
<dbReference type="PANTHER" id="PTHR46182">
    <property type="entry name" value="FI19480P1"/>
    <property type="match status" value="1"/>
</dbReference>
<keyword evidence="2" id="KW-0812">Transmembrane</keyword>
<dbReference type="Pfam" id="PF22352">
    <property type="entry name" value="K319L-like_PKD"/>
    <property type="match status" value="15"/>
</dbReference>
<dbReference type="GO" id="GO:0016020">
    <property type="term" value="C:membrane"/>
    <property type="evidence" value="ECO:0007669"/>
    <property type="project" value="UniProtKB-SubCell"/>
</dbReference>
<evidence type="ECO:0000256" key="4">
    <source>
        <dbReference type="ARBA" id="ARBA00023136"/>
    </source>
</evidence>
<evidence type="ECO:0000313" key="7">
    <source>
        <dbReference type="EMBL" id="MBL3658199.1"/>
    </source>
</evidence>
<comment type="subcellular location">
    <subcellularLocation>
        <location evidence="1">Membrane</location>
    </subcellularLocation>
</comment>
<dbReference type="SMART" id="SM00060">
    <property type="entry name" value="FN3"/>
    <property type="match status" value="8"/>
</dbReference>
<dbReference type="GO" id="GO:0031410">
    <property type="term" value="C:cytoplasmic vesicle"/>
    <property type="evidence" value="ECO:0007669"/>
    <property type="project" value="TreeGrafter"/>
</dbReference>
<gene>
    <name evidence="7" type="ORF">JL102_18750</name>
</gene>
<dbReference type="GO" id="GO:0005509">
    <property type="term" value="F:calcium ion binding"/>
    <property type="evidence" value="ECO:0007669"/>
    <property type="project" value="InterPro"/>
</dbReference>
<dbReference type="InterPro" id="IPR035986">
    <property type="entry name" value="PKD_dom_sf"/>
</dbReference>
<dbReference type="SUPFAM" id="SSF49299">
    <property type="entry name" value="PKD domain"/>
    <property type="match status" value="14"/>
</dbReference>
<dbReference type="FunFam" id="2.60.40.10:FF:000257">
    <property type="entry name" value="Dyslexia-associated protein KIAA0319-like"/>
    <property type="match status" value="2"/>
</dbReference>
<dbReference type="InterPro" id="IPR003961">
    <property type="entry name" value="FN3_dom"/>
</dbReference>
<dbReference type="RefSeq" id="WP_202245992.1">
    <property type="nucleotide sequence ID" value="NZ_JAESIY010000011.1"/>
</dbReference>
<name>A0A937FBL9_9BACT</name>
<keyword evidence="8" id="KW-1185">Reference proteome</keyword>
<sequence length="1629" mass="173831">MVFNSHGQVLTPRRMPGGLGYLEYLPPNYDQNNNLYPLMIFLHGHGERGDGSPGQLERIKRNGTPSLINNGEEICFEVNGITECFIVLCPQTSRHGWQGFETIPFVDWAIDNYRVDPDRVYLTGLSMGGQGAWQVSYSEENHPNRFAAIAPAPGRGGYQETSYLAEIHLPVWGFHGEADNQMPLHQGRTPINGMIRFNANPEPIFTVYPGVGHAGCWNRAYRSDNALHTPNLYQWLLLQSRGAAPEVPPSISVNDTYNITLPENQIEITANASDADGTIESYQWAILSAPNSPSISGATSATVTIDNLIEGTYSLEITVVDNDNLTASRQVIINVLPEPTNLPPTANAGPNQEITLPQNSVSINASGSDTDGEIVAYRWSQESGPNTADISDANAEDITLLNLTEGTYSFMLTVTDNDGATGRDALTVTVFPSPSNSPPTANAGSNSTITLPTNSITINGSAEDEDGTIVSYTWTQNSGPNSPSNSGLNQSSLALTGLVEGVYTFSLTVEDDDGDTDTDQITITVLPIPPNSPPNADAGPDREITLPTSSITISGLGSDSDGSITNYLWEQVQGPSTSSIDDNSAPEINVTNLAEGVYTFSLTVTDDDGDESSDEMVLTVLPIPPNDPPTAIAPDDLSITLPDNTVEITGAGLDTDGTIVSYSWQKVQGPSAVTFSSNNTATTTISGLIEGTYLISLTVIDDDGESDTDEVTITVFPEANNAPIAIINNGNTESITLPIDNIILTGSGVDSDGSIVAYLWEQISGPSDIAMMPSDQSSINIENLAEGIYVISFTVTDDDNATNSTQITITVNPEPINIPPTADAGSDIILTLPDNSTTIIGSASDSDGTIVSYHWDFISGPLDAGYEEVNQENLDLEGLVEGIYTFSLTVQDDQGAFATDEVSVIVNSPNLPPVVSAGPDRTITLPTSSLTLNGSANDPDGQITFYLWEQESGPNVATTTDVLKPEITLHNLVAGIYIFSLYVEDNEEASNTDHIRITVRPEPPNNPPIADAGIDRTITLPTSSITLTGNGTDSDGTIVNYQWSQKAGPSTAEGTNINQAIATFSDLQEGLYVFNFKVTDDKGDKGTDDVKVTVRSYPGNQFPTVNLGNERTITLPVNSINLTANATDPDGTIQSYSWTKVSGPVSGNILNPNQSNTTVQDLSEGIYVFSCQVTDNDNASASDNIKVIVRPVPANKPPIADAGENKVITLPTNEAELIGEGLDADGSIASYTWIQKSGPNVATITDNTNSTIEISNLIEGIYIFRLTIQDDDGSTAFDEVNITVEPLPANQPPIVSAGENQTIYQPTSETTFIGSALDEDGTINNYTWTQISGPNTADLSGVGATTLSADNLILGTYVFRLTATDNTGLQGFDEVNVRVNPENPNLSPIADAGEDITLRLPDNSVEITGAGYDTDGMITDYLWTMVSAPSTATIIGANTTNIKIENLIEGTYVLRLTVTDDEGDRDFDEVQITVLPVLPNRGPIVDAGTNQSLVLPGVATLSATASDPDGTIVSYEWTQRTGPSLATIQSPFLSETIIDQLENGTYVFRCTVTDNDRHSAFDEVTLLVSDNYAPVAFAGNDQQIVLPENETYLTGGGSDRDGKIMSRRWTQVSGPSNVMINSPEDSTIQ</sequence>
<dbReference type="InterPro" id="IPR022409">
    <property type="entry name" value="PKD/Chitinase_dom"/>
</dbReference>
<dbReference type="InterPro" id="IPR029058">
    <property type="entry name" value="AB_hydrolase_fold"/>
</dbReference>
<dbReference type="InterPro" id="IPR013783">
    <property type="entry name" value="Ig-like_fold"/>
</dbReference>
<keyword evidence="5" id="KW-0325">Glycoprotein</keyword>
<dbReference type="InterPro" id="IPR002126">
    <property type="entry name" value="Cadherin-like_dom"/>
</dbReference>
<evidence type="ECO:0000259" key="6">
    <source>
        <dbReference type="PROSITE" id="PS50268"/>
    </source>
</evidence>
<dbReference type="SMART" id="SM00089">
    <property type="entry name" value="PKD"/>
    <property type="match status" value="14"/>
</dbReference>
<evidence type="ECO:0000256" key="5">
    <source>
        <dbReference type="ARBA" id="ARBA00023180"/>
    </source>
</evidence>
<accession>A0A937FBL9</accession>
<dbReference type="Proteomes" id="UP000659388">
    <property type="component" value="Unassembled WGS sequence"/>
</dbReference>
<dbReference type="Gene3D" id="3.40.50.1820">
    <property type="entry name" value="alpha/beta hydrolase"/>
    <property type="match status" value="1"/>
</dbReference>
<dbReference type="CDD" id="cd00146">
    <property type="entry name" value="PKD"/>
    <property type="match status" value="3"/>
</dbReference>
<proteinExistence type="predicted"/>